<keyword evidence="5" id="KW-1185">Reference proteome</keyword>
<reference evidence="4" key="1">
    <citation type="submission" date="2021-01" db="EMBL/GenBank/DDBJ databases">
        <authorList>
            <consortium name="Genoscope - CEA"/>
            <person name="William W."/>
        </authorList>
    </citation>
    <scope>NUCLEOTIDE SEQUENCE</scope>
</reference>
<dbReference type="InterPro" id="IPR003653">
    <property type="entry name" value="Peptidase_C48_C"/>
</dbReference>
<keyword evidence="2" id="KW-0378">Hydrolase</keyword>
<evidence type="ECO:0000313" key="4">
    <source>
        <dbReference type="EMBL" id="CAD8044453.1"/>
    </source>
</evidence>
<accession>A0A8S1JPP3</accession>
<dbReference type="AlphaFoldDB" id="A0A8S1JPP3"/>
<comment type="caution">
    <text evidence="4">The sequence shown here is derived from an EMBL/GenBank/DDBJ whole genome shotgun (WGS) entry which is preliminary data.</text>
</comment>
<dbReference type="EMBL" id="CAJJDM010000004">
    <property type="protein sequence ID" value="CAD8044453.1"/>
    <property type="molecule type" value="Genomic_DNA"/>
</dbReference>
<evidence type="ECO:0000256" key="2">
    <source>
        <dbReference type="ARBA" id="ARBA00022801"/>
    </source>
</evidence>
<protein>
    <recommendedName>
        <fullName evidence="3">Ubiquitin-like protease family profile domain-containing protein</fullName>
    </recommendedName>
</protein>
<dbReference type="PROSITE" id="PS50600">
    <property type="entry name" value="ULP_PROTEASE"/>
    <property type="match status" value="1"/>
</dbReference>
<sequence>MNAYELFTKKINNQEHKECLQLLLYTKQGNWQFAQLLHTLINYYYKNNNIDLSKILIKKDINDNIQLCNTYQYEKRKSPKKEKVIKFMKYLFQNHYKSQCIIEVEQDWNIFQQWITAFEKIWFPKKSVIHKVINKIGLINYPQLLLLPNQNIIHSKSNNQNSMILQNSSQLNFNGIEYLNNQFWNEFFKENGQQDSYNEIYISWNKFIGLIDPIHLIPKGEGKLYNQEKQSYFGCDQFFYAIPNGKFTHLLFNNQDIKQNKGDGSDIRKSNSIAFSDEFNITINLSKSLFDGGWLNQILVDYLIKKFYMEQKLINQRLAKYQIIVMDTRQAQDIFSSQITKNEEINLEYAQQFWNDQNFEINKSMRLIILINVDRCHFICICIEEDVIYILNSMNSTQSDNIVGQQVNKFYQLIKTKKSQIKIQSQDQISSYQQQVKIQILNVPQQRNGYDCSIYTLFNSMQLIKHSHTKITDIDFQVSPLQISELRFQFFQDLINNNAFLSNQKVWYPISR</sequence>
<evidence type="ECO:0000313" key="5">
    <source>
        <dbReference type="Proteomes" id="UP000688137"/>
    </source>
</evidence>
<evidence type="ECO:0000256" key="1">
    <source>
        <dbReference type="ARBA" id="ARBA00022670"/>
    </source>
</evidence>
<dbReference type="Proteomes" id="UP000688137">
    <property type="component" value="Unassembled WGS sequence"/>
</dbReference>
<name>A0A8S1JPP3_PARPR</name>
<dbReference type="GO" id="GO:0006508">
    <property type="term" value="P:proteolysis"/>
    <property type="evidence" value="ECO:0007669"/>
    <property type="project" value="UniProtKB-KW"/>
</dbReference>
<keyword evidence="1" id="KW-0645">Protease</keyword>
<proteinExistence type="predicted"/>
<dbReference type="Pfam" id="PF02902">
    <property type="entry name" value="Peptidase_C48"/>
    <property type="match status" value="1"/>
</dbReference>
<feature type="domain" description="Ubiquitin-like protease family profile" evidence="3">
    <location>
        <begin position="279"/>
        <end position="463"/>
    </location>
</feature>
<dbReference type="GO" id="GO:0008234">
    <property type="term" value="F:cysteine-type peptidase activity"/>
    <property type="evidence" value="ECO:0007669"/>
    <property type="project" value="InterPro"/>
</dbReference>
<evidence type="ECO:0000259" key="3">
    <source>
        <dbReference type="PROSITE" id="PS50600"/>
    </source>
</evidence>
<organism evidence="4 5">
    <name type="scientific">Paramecium primaurelia</name>
    <dbReference type="NCBI Taxonomy" id="5886"/>
    <lineage>
        <taxon>Eukaryota</taxon>
        <taxon>Sar</taxon>
        <taxon>Alveolata</taxon>
        <taxon>Ciliophora</taxon>
        <taxon>Intramacronucleata</taxon>
        <taxon>Oligohymenophorea</taxon>
        <taxon>Peniculida</taxon>
        <taxon>Parameciidae</taxon>
        <taxon>Paramecium</taxon>
    </lineage>
</organism>
<dbReference type="OMA" id="ICICIEE"/>
<gene>
    <name evidence="4" type="ORF">PPRIM_AZ9-3.1.T0080017</name>
</gene>